<evidence type="ECO:0000256" key="9">
    <source>
        <dbReference type="ARBA" id="ARBA00023239"/>
    </source>
</evidence>
<dbReference type="STRING" id="351659.SAMN05421784_11011"/>
<comment type="pathway">
    <text evidence="2">Carbohydrate metabolism; tricarboxylic acid cycle; isocitrate from oxaloacetate: step 2/2.</text>
</comment>
<dbReference type="Pfam" id="PF19305">
    <property type="entry name" value="MmgE_PrpD_C"/>
    <property type="match status" value="1"/>
</dbReference>
<keyword evidence="9" id="KW-0456">Lyase</keyword>
<dbReference type="PANTHER" id="PTHR16943">
    <property type="entry name" value="2-METHYLCITRATE DEHYDRATASE-RELATED"/>
    <property type="match status" value="1"/>
</dbReference>
<dbReference type="AlphaFoldDB" id="A0A1I7GUL2"/>
<evidence type="ECO:0000256" key="2">
    <source>
        <dbReference type="ARBA" id="ARBA00004717"/>
    </source>
</evidence>
<gene>
    <name evidence="13" type="ORF">SAMN05421784_11011</name>
</gene>
<dbReference type="EC" id="4.2.1.79" evidence="6"/>
<reference evidence="14" key="1">
    <citation type="submission" date="2016-10" db="EMBL/GenBank/DDBJ databases">
        <authorList>
            <person name="Varghese N."/>
            <person name="Submissions S."/>
        </authorList>
    </citation>
    <scope>NUCLEOTIDE SEQUENCE [LARGE SCALE GENOMIC DNA]</scope>
    <source>
        <strain evidence="14">DSM 18168</strain>
    </source>
</reference>
<evidence type="ECO:0000256" key="5">
    <source>
        <dbReference type="ARBA" id="ARBA00012926"/>
    </source>
</evidence>
<accession>A0A1I7GUL2</accession>
<evidence type="ECO:0000256" key="3">
    <source>
        <dbReference type="ARBA" id="ARBA00005026"/>
    </source>
</evidence>
<comment type="pathway">
    <text evidence="3">Organic acid metabolism; propanoate degradation.</text>
</comment>
<dbReference type="GO" id="GO:0003994">
    <property type="term" value="F:aconitate hydratase activity"/>
    <property type="evidence" value="ECO:0007669"/>
    <property type="project" value="UniProtKB-EC"/>
</dbReference>
<evidence type="ECO:0000256" key="10">
    <source>
        <dbReference type="ARBA" id="ARBA00023501"/>
    </source>
</evidence>
<evidence type="ECO:0000259" key="12">
    <source>
        <dbReference type="Pfam" id="PF19305"/>
    </source>
</evidence>
<dbReference type="InterPro" id="IPR042188">
    <property type="entry name" value="MmgE/PrpD_sf_2"/>
</dbReference>
<dbReference type="Gene3D" id="1.10.4100.10">
    <property type="entry name" value="2-methylcitrate dehydratase PrpD"/>
    <property type="match status" value="1"/>
</dbReference>
<organism evidence="13 14">
    <name type="scientific">Xenorhabdus koppenhoeferi</name>
    <dbReference type="NCBI Taxonomy" id="351659"/>
    <lineage>
        <taxon>Bacteria</taxon>
        <taxon>Pseudomonadati</taxon>
        <taxon>Pseudomonadota</taxon>
        <taxon>Gammaproteobacteria</taxon>
        <taxon>Enterobacterales</taxon>
        <taxon>Morganellaceae</taxon>
        <taxon>Xenorhabdus</taxon>
    </lineage>
</organism>
<dbReference type="RefSeq" id="WP_092549763.1">
    <property type="nucleotide sequence ID" value="NZ_CAWRBG010000065.1"/>
</dbReference>
<dbReference type="GO" id="GO:0019679">
    <property type="term" value="P:propionate metabolic process, methylcitrate cycle"/>
    <property type="evidence" value="ECO:0007669"/>
    <property type="project" value="InterPro"/>
</dbReference>
<dbReference type="InterPro" id="IPR045337">
    <property type="entry name" value="MmgE_PrpD_C"/>
</dbReference>
<keyword evidence="14" id="KW-1185">Reference proteome</keyword>
<comment type="catalytic activity">
    <reaction evidence="1">
        <text>(2S,3S)-2-methylcitrate = 2-methyl-cis-aconitate + H2O</text>
        <dbReference type="Rhea" id="RHEA:17725"/>
        <dbReference type="ChEBI" id="CHEBI:15377"/>
        <dbReference type="ChEBI" id="CHEBI:57872"/>
        <dbReference type="ChEBI" id="CHEBI:58853"/>
        <dbReference type="EC" id="4.2.1.79"/>
    </reaction>
</comment>
<dbReference type="UniPathway" id="UPA00946"/>
<protein>
    <recommendedName>
        <fullName evidence="7">2-methylcitrate dehydratase</fullName>
        <ecNumber evidence="5">4.2.1.3</ecNumber>
        <ecNumber evidence="6">4.2.1.79</ecNumber>
    </recommendedName>
</protein>
<name>A0A1I7GUL2_9GAMM</name>
<dbReference type="NCBIfam" id="TIGR02330">
    <property type="entry name" value="prpD"/>
    <property type="match status" value="1"/>
</dbReference>
<dbReference type="Gene3D" id="3.30.1330.120">
    <property type="entry name" value="2-methylcitrate dehydratase PrpD"/>
    <property type="match status" value="1"/>
</dbReference>
<evidence type="ECO:0000256" key="4">
    <source>
        <dbReference type="ARBA" id="ARBA00006174"/>
    </source>
</evidence>
<evidence type="ECO:0000256" key="1">
    <source>
        <dbReference type="ARBA" id="ARBA00000096"/>
    </source>
</evidence>
<dbReference type="Pfam" id="PF03972">
    <property type="entry name" value="MmgE_PrpD_N"/>
    <property type="match status" value="1"/>
</dbReference>
<dbReference type="GO" id="GO:0051537">
    <property type="term" value="F:2 iron, 2 sulfur cluster binding"/>
    <property type="evidence" value="ECO:0007669"/>
    <property type="project" value="InterPro"/>
</dbReference>
<dbReference type="InterPro" id="IPR012705">
    <property type="entry name" value="2Me_IsoCit_deHydtase_PrpD"/>
</dbReference>
<dbReference type="EMBL" id="FPBJ01000010">
    <property type="protein sequence ID" value="SFU52102.1"/>
    <property type="molecule type" value="Genomic_DNA"/>
</dbReference>
<dbReference type="PANTHER" id="PTHR16943:SF8">
    <property type="entry name" value="2-METHYLCITRATE DEHYDRATASE"/>
    <property type="match status" value="1"/>
</dbReference>
<dbReference type="NCBIfam" id="NF006943">
    <property type="entry name" value="PRK09425.1"/>
    <property type="match status" value="1"/>
</dbReference>
<proteinExistence type="inferred from homology"/>
<evidence type="ECO:0000256" key="7">
    <source>
        <dbReference type="ARBA" id="ARBA00017240"/>
    </source>
</evidence>
<dbReference type="SUPFAM" id="SSF103378">
    <property type="entry name" value="2-methylcitrate dehydratase PrpD"/>
    <property type="match status" value="1"/>
</dbReference>
<dbReference type="InterPro" id="IPR036148">
    <property type="entry name" value="MmgE/PrpD_sf"/>
</dbReference>
<evidence type="ECO:0000256" key="6">
    <source>
        <dbReference type="ARBA" id="ARBA00013124"/>
    </source>
</evidence>
<evidence type="ECO:0000259" key="11">
    <source>
        <dbReference type="Pfam" id="PF03972"/>
    </source>
</evidence>
<evidence type="ECO:0000313" key="14">
    <source>
        <dbReference type="Proteomes" id="UP000242496"/>
    </source>
</evidence>
<dbReference type="FunFam" id="3.30.1330.120:FF:000001">
    <property type="entry name" value="2-methylcitrate dehydratase"/>
    <property type="match status" value="1"/>
</dbReference>
<feature type="domain" description="MmgE/PrpD N-terminal" evidence="11">
    <location>
        <begin position="18"/>
        <end position="270"/>
    </location>
</feature>
<dbReference type="EC" id="4.2.1.3" evidence="5"/>
<evidence type="ECO:0000313" key="13">
    <source>
        <dbReference type="EMBL" id="SFU52102.1"/>
    </source>
</evidence>
<dbReference type="GO" id="GO:0006099">
    <property type="term" value="P:tricarboxylic acid cycle"/>
    <property type="evidence" value="ECO:0007669"/>
    <property type="project" value="UniProtKB-KW"/>
</dbReference>
<dbReference type="GO" id="GO:0047547">
    <property type="term" value="F:2-methylcitrate dehydratase activity"/>
    <property type="evidence" value="ECO:0007669"/>
    <property type="project" value="UniProtKB-EC"/>
</dbReference>
<evidence type="ECO:0000256" key="8">
    <source>
        <dbReference type="ARBA" id="ARBA00022532"/>
    </source>
</evidence>
<keyword evidence="8" id="KW-0816">Tricarboxylic acid cycle</keyword>
<dbReference type="OrthoDB" id="9797528at2"/>
<sequence length="485" mass="54188">MSASAVSNRPDYDHVIVDIVDYVMDYIVVSPIAYATAHHCLIDTLGCGLEALEYPACTKLLGPIVPGTIVPNGARVPGTQFELDPVQAAFNIGTMIRWLDFNDTWLAAEWGHPSDNLGGILATADWISRNAVARGKTPLTMWDVLTAMIKAHEIQGCLALENAFNKVGLDHVVLVKVASTAVVAHMLGLSREEMLSAVSLAWVDGQSLRTYRHAPNTGSRKSWAAGDATSRAVRLALIAQKGEMGYPSVLTEKTWGFYDVLFNGQPFKFQRPYGSYVMENVLFKISFPAEFHSQTAVEAAMILHQQLKERGKQVEDIARITIRTHEACIRIIDKQGPLNNPADRDHCIQYMVAIPLIFGRLTAADYEDNIAIDPRIDALRKKISCVEDPDFTHDYHDPEKRSIANALTLEFTDGSQLDEVKVEFPIGHARRRKDGIPLLEEKFKINLSRRFSEEQQQKIQAVSLNLISLRDIPVNEYLDLYVYNL</sequence>
<comment type="catalytic activity">
    <reaction evidence="10">
        <text>citrate = D-threo-isocitrate</text>
        <dbReference type="Rhea" id="RHEA:10336"/>
        <dbReference type="ChEBI" id="CHEBI:15562"/>
        <dbReference type="ChEBI" id="CHEBI:16947"/>
        <dbReference type="EC" id="4.2.1.3"/>
    </reaction>
</comment>
<dbReference type="Proteomes" id="UP000242496">
    <property type="component" value="Unassembled WGS sequence"/>
</dbReference>
<feature type="domain" description="MmgE/PrpD C-terminal" evidence="12">
    <location>
        <begin position="287"/>
        <end position="465"/>
    </location>
</feature>
<dbReference type="InterPro" id="IPR042183">
    <property type="entry name" value="MmgE/PrpD_sf_1"/>
</dbReference>
<comment type="similarity">
    <text evidence="4">Belongs to the PrpD family.</text>
</comment>
<dbReference type="InterPro" id="IPR005656">
    <property type="entry name" value="MmgE_PrpD"/>
</dbReference>
<dbReference type="InterPro" id="IPR045336">
    <property type="entry name" value="MmgE_PrpD_N"/>
</dbReference>